<dbReference type="Pfam" id="PF00668">
    <property type="entry name" value="Condensation"/>
    <property type="match status" value="1"/>
</dbReference>
<keyword evidence="2" id="KW-0548">Nucleotidyltransferase</keyword>
<dbReference type="AlphaFoldDB" id="A0A2X4V0V2"/>
<dbReference type="SUPFAM" id="SSF52777">
    <property type="entry name" value="CoA-dependent acyltransferases"/>
    <property type="match status" value="1"/>
</dbReference>
<dbReference type="GO" id="GO:0016779">
    <property type="term" value="F:nucleotidyltransferase activity"/>
    <property type="evidence" value="ECO:0007669"/>
    <property type="project" value="UniProtKB-KW"/>
</dbReference>
<dbReference type="InterPro" id="IPR001242">
    <property type="entry name" value="Condensation_dom"/>
</dbReference>
<keyword evidence="2" id="KW-0808">Transferase</keyword>
<organism evidence="2 3">
    <name type="scientific">Serratia plymuthica</name>
    <dbReference type="NCBI Taxonomy" id="82996"/>
    <lineage>
        <taxon>Bacteria</taxon>
        <taxon>Pseudomonadati</taxon>
        <taxon>Pseudomonadota</taxon>
        <taxon>Gammaproteobacteria</taxon>
        <taxon>Enterobacterales</taxon>
        <taxon>Yersiniaceae</taxon>
        <taxon>Serratia</taxon>
    </lineage>
</organism>
<evidence type="ECO:0000259" key="1">
    <source>
        <dbReference type="Pfam" id="PF00668"/>
    </source>
</evidence>
<proteinExistence type="predicted"/>
<protein>
    <submittedName>
        <fullName evidence="2">Enterobactin synthase component F</fullName>
        <ecNumber evidence="2">2.7.7.-</ecNumber>
    </submittedName>
</protein>
<dbReference type="EC" id="2.7.7.-" evidence="2"/>
<name>A0A2X4V0V2_SERPL</name>
<feature type="domain" description="Condensation" evidence="1">
    <location>
        <begin position="15"/>
        <end position="145"/>
    </location>
</feature>
<gene>
    <name evidence="2" type="primary">entF_4</name>
    <name evidence="2" type="ORF">NCTC12961_04262</name>
</gene>
<dbReference type="Gene3D" id="3.30.559.10">
    <property type="entry name" value="Chloramphenicol acetyltransferase-like domain"/>
    <property type="match status" value="1"/>
</dbReference>
<dbReference type="InterPro" id="IPR023213">
    <property type="entry name" value="CAT-like_dom_sf"/>
</dbReference>
<dbReference type="Proteomes" id="UP000248897">
    <property type="component" value="Chromosome 1"/>
</dbReference>
<evidence type="ECO:0000313" key="2">
    <source>
        <dbReference type="EMBL" id="SQI44249.1"/>
    </source>
</evidence>
<sequence>MSDPILLPTEARPATELPLVAAQPGIWVADQISPYANAYAVSHYIELSGPLNEERLLQAIAQGLSEVDTLQLRFEERDGVPVQWHDADLAILPTEYLDLRGSPDALAAAQAVMQLDMSGDLRIGSGKALYRHMLIHLSDPALVLVSALPPYSGRWLQFYRHCPQNRSYLQPHTER</sequence>
<dbReference type="EMBL" id="LS483469">
    <property type="protein sequence ID" value="SQI44249.1"/>
    <property type="molecule type" value="Genomic_DNA"/>
</dbReference>
<evidence type="ECO:0000313" key="3">
    <source>
        <dbReference type="Proteomes" id="UP000248897"/>
    </source>
</evidence>
<reference evidence="2 3" key="1">
    <citation type="submission" date="2018-06" db="EMBL/GenBank/DDBJ databases">
        <authorList>
            <consortium name="Pathogen Informatics"/>
            <person name="Doyle S."/>
        </authorList>
    </citation>
    <scope>NUCLEOTIDE SEQUENCE [LARGE SCALE GENOMIC DNA]</scope>
    <source>
        <strain evidence="2 3">NCTC12961</strain>
    </source>
</reference>
<accession>A0A2X4V0V2</accession>